<dbReference type="GeneID" id="36324452"/>
<feature type="coiled-coil region" evidence="1">
    <location>
        <begin position="177"/>
        <end position="225"/>
    </location>
</feature>
<dbReference type="Gene3D" id="1.10.287.1490">
    <property type="match status" value="1"/>
</dbReference>
<dbReference type="RefSeq" id="XP_024336743.1">
    <property type="nucleotide sequence ID" value="XM_024479502.1"/>
</dbReference>
<evidence type="ECO:0000256" key="1">
    <source>
        <dbReference type="SAM" id="Coils"/>
    </source>
</evidence>
<keyword evidence="1" id="KW-0175">Coiled coil</keyword>
<dbReference type="OrthoDB" id="10254663at2759"/>
<feature type="coiled-coil region" evidence="1">
    <location>
        <begin position="61"/>
        <end position="151"/>
    </location>
</feature>
<protein>
    <submittedName>
        <fullName evidence="2">Uncharacterized protein</fullName>
    </submittedName>
</protein>
<evidence type="ECO:0000313" key="2">
    <source>
        <dbReference type="EMBL" id="OSX59949.1"/>
    </source>
</evidence>
<proteinExistence type="predicted"/>
<evidence type="ECO:0000313" key="3">
    <source>
        <dbReference type="Proteomes" id="UP000194127"/>
    </source>
</evidence>
<name>A0A1X6MUE5_9APHY</name>
<accession>A0A1X6MUE5</accession>
<feature type="coiled-coil region" evidence="1">
    <location>
        <begin position="250"/>
        <end position="330"/>
    </location>
</feature>
<dbReference type="EMBL" id="KZ110601">
    <property type="protein sequence ID" value="OSX59949.1"/>
    <property type="molecule type" value="Genomic_DNA"/>
</dbReference>
<sequence>MSFTQQQTKTMRPWGLARVGGSAIGRLMSRPSLDEANGALASKDKTIKQLLGRVTNAESASVALQSELDEYRSSLSASEEEKRRAEAVSTSYQERFATLEAEYIQEHEGLQEALRQLEDIRMRFAAEESRVADLESHLQHAEADLGIARNELLGHRTSATSKLLAVTAELDAERTARSQIETELTASRSQAEELETAQAQTQHDLEARTAELEQLTIRVEALVSQTALLHAHRDQLAAKVDDLESQAHIRQTLERDHDEALSCMQQLQARLAQSVTAWQQTAEEARRMDDELQQTREEAARHTQMADAQLDEARRHIQILEHEKLEALQRVAAIRRTREEVVGHFQHQIAIGDAEKAALQQTNVALRRHIDELSRAQSKDGSAGCTIQ</sequence>
<dbReference type="SUPFAM" id="SSF57997">
    <property type="entry name" value="Tropomyosin"/>
    <property type="match status" value="1"/>
</dbReference>
<reference evidence="2 3" key="1">
    <citation type="submission" date="2017-04" db="EMBL/GenBank/DDBJ databases">
        <title>Genome Sequence of the Model Brown-Rot Fungus Postia placenta SB12.</title>
        <authorList>
            <consortium name="DOE Joint Genome Institute"/>
            <person name="Gaskell J."/>
            <person name="Kersten P."/>
            <person name="Larrondo L.F."/>
            <person name="Canessa P."/>
            <person name="Martinez D."/>
            <person name="Hibbett D."/>
            <person name="Schmoll M."/>
            <person name="Kubicek C.P."/>
            <person name="Martinez A.T."/>
            <person name="Yadav J."/>
            <person name="Master E."/>
            <person name="Magnuson J.K."/>
            <person name="James T."/>
            <person name="Yaver D."/>
            <person name="Berka R."/>
            <person name="Labutti K."/>
            <person name="Lipzen A."/>
            <person name="Aerts A."/>
            <person name="Barry K."/>
            <person name="Henrissat B."/>
            <person name="Blanchette R."/>
            <person name="Grigoriev I."/>
            <person name="Cullen D."/>
        </authorList>
    </citation>
    <scope>NUCLEOTIDE SEQUENCE [LARGE SCALE GENOMIC DNA]</scope>
    <source>
        <strain evidence="2 3">MAD-698-R-SB12</strain>
    </source>
</reference>
<dbReference type="AlphaFoldDB" id="A0A1X6MUE5"/>
<organism evidence="2 3">
    <name type="scientific">Postia placenta MAD-698-R-SB12</name>
    <dbReference type="NCBI Taxonomy" id="670580"/>
    <lineage>
        <taxon>Eukaryota</taxon>
        <taxon>Fungi</taxon>
        <taxon>Dikarya</taxon>
        <taxon>Basidiomycota</taxon>
        <taxon>Agaricomycotina</taxon>
        <taxon>Agaricomycetes</taxon>
        <taxon>Polyporales</taxon>
        <taxon>Adustoporiaceae</taxon>
        <taxon>Rhodonia</taxon>
    </lineage>
</organism>
<keyword evidence="3" id="KW-1185">Reference proteome</keyword>
<gene>
    <name evidence="2" type="ORF">POSPLADRAFT_1048402</name>
</gene>
<dbReference type="Proteomes" id="UP000194127">
    <property type="component" value="Unassembled WGS sequence"/>
</dbReference>